<dbReference type="EMBL" id="FQYN01000001">
    <property type="protein sequence ID" value="SHI44900.1"/>
    <property type="molecule type" value="Genomic_DNA"/>
</dbReference>
<evidence type="ECO:0000313" key="3">
    <source>
        <dbReference type="Proteomes" id="UP000184418"/>
    </source>
</evidence>
<dbReference type="AlphaFoldDB" id="A0A1M6B880"/>
<evidence type="ECO:0000313" key="2">
    <source>
        <dbReference type="EMBL" id="SHI44900.1"/>
    </source>
</evidence>
<gene>
    <name evidence="2" type="ORF">SAMN02745146_0909</name>
</gene>
<keyword evidence="1" id="KW-0732">Signal</keyword>
<accession>A0A1M6B880</accession>
<proteinExistence type="predicted"/>
<feature type="signal peptide" evidence="1">
    <location>
        <begin position="1"/>
        <end position="20"/>
    </location>
</feature>
<dbReference type="OrthoDB" id="881270at2"/>
<sequence>MLKSIGLLAALALATLTTQAQTSDAARFGIERDSLTARAANVREQVDAQIGSFKTSFLSIHGVRQKTTSYASGTTVNFRGDKTPGVRLKQQITKHKKSGVLLEKVIYYSPTHRLLLKEYYLNGQLSRLILNDGYRLFNIERPTPSQTVEFVQGDYIRKSYRDGKQPQYFFLARPRS</sequence>
<name>A0A1M6B880_9BACT</name>
<feature type="chain" id="PRO_5013336730" evidence="1">
    <location>
        <begin position="21"/>
        <end position="176"/>
    </location>
</feature>
<evidence type="ECO:0000256" key="1">
    <source>
        <dbReference type="SAM" id="SignalP"/>
    </source>
</evidence>
<keyword evidence="3" id="KW-1185">Reference proteome</keyword>
<organism evidence="2 3">
    <name type="scientific">Hymenobacter daecheongensis DSM 21074</name>
    <dbReference type="NCBI Taxonomy" id="1121955"/>
    <lineage>
        <taxon>Bacteria</taxon>
        <taxon>Pseudomonadati</taxon>
        <taxon>Bacteroidota</taxon>
        <taxon>Cytophagia</taxon>
        <taxon>Cytophagales</taxon>
        <taxon>Hymenobacteraceae</taxon>
        <taxon>Hymenobacter</taxon>
    </lineage>
</organism>
<protein>
    <submittedName>
        <fullName evidence="2">Uncharacterized protein</fullName>
    </submittedName>
</protein>
<dbReference type="Proteomes" id="UP000184418">
    <property type="component" value="Unassembled WGS sequence"/>
</dbReference>
<dbReference type="RefSeq" id="WP_073105752.1">
    <property type="nucleotide sequence ID" value="NZ_FQYN01000001.1"/>
</dbReference>
<reference evidence="2 3" key="1">
    <citation type="submission" date="2016-11" db="EMBL/GenBank/DDBJ databases">
        <authorList>
            <person name="Jaros S."/>
            <person name="Januszkiewicz K."/>
            <person name="Wedrychowicz H."/>
        </authorList>
    </citation>
    <scope>NUCLEOTIDE SEQUENCE [LARGE SCALE GENOMIC DNA]</scope>
    <source>
        <strain evidence="2 3">DSM 21074</strain>
    </source>
</reference>